<keyword evidence="1" id="KW-0472">Membrane</keyword>
<keyword evidence="3" id="KW-1185">Reference proteome</keyword>
<dbReference type="Proteomes" id="UP001642487">
    <property type="component" value="Chromosome 5"/>
</dbReference>
<dbReference type="EMBL" id="OZ021739">
    <property type="protein sequence ID" value="CAK9322053.1"/>
    <property type="molecule type" value="Genomic_DNA"/>
</dbReference>
<sequence>MSHLSIIPFFILPFVLLRVFKNLHGSKKLYPIIRASPFFFSLIFFVHGSSISTRAFTFTKGSPSCVRASPWFEPTAFVVRASLFFFVHGSSSISMGFAANLDADLASYWTNDDKRL</sequence>
<reference evidence="2 3" key="1">
    <citation type="submission" date="2024-03" db="EMBL/GenBank/DDBJ databases">
        <authorList>
            <person name="Gkanogiannis A."/>
            <person name="Becerra Lopez-Lavalle L."/>
        </authorList>
    </citation>
    <scope>NUCLEOTIDE SEQUENCE [LARGE SCALE GENOMIC DNA]</scope>
</reference>
<keyword evidence="1" id="KW-0812">Transmembrane</keyword>
<proteinExistence type="predicted"/>
<evidence type="ECO:0000256" key="1">
    <source>
        <dbReference type="SAM" id="Phobius"/>
    </source>
</evidence>
<evidence type="ECO:0000313" key="3">
    <source>
        <dbReference type="Proteomes" id="UP001642487"/>
    </source>
</evidence>
<feature type="transmembrane region" description="Helical" evidence="1">
    <location>
        <begin position="35"/>
        <end position="57"/>
    </location>
</feature>
<keyword evidence="1" id="KW-1133">Transmembrane helix</keyword>
<evidence type="ECO:0000313" key="2">
    <source>
        <dbReference type="EMBL" id="CAK9322053.1"/>
    </source>
</evidence>
<feature type="transmembrane region" description="Helical" evidence="1">
    <location>
        <begin position="6"/>
        <end position="23"/>
    </location>
</feature>
<accession>A0ABP0YNG2</accession>
<name>A0ABP0YNG2_9ROSI</name>
<protein>
    <submittedName>
        <fullName evidence="2">Uncharacterized protein</fullName>
    </submittedName>
</protein>
<organism evidence="2 3">
    <name type="scientific">Citrullus colocynthis</name>
    <name type="common">colocynth</name>
    <dbReference type="NCBI Taxonomy" id="252529"/>
    <lineage>
        <taxon>Eukaryota</taxon>
        <taxon>Viridiplantae</taxon>
        <taxon>Streptophyta</taxon>
        <taxon>Embryophyta</taxon>
        <taxon>Tracheophyta</taxon>
        <taxon>Spermatophyta</taxon>
        <taxon>Magnoliopsida</taxon>
        <taxon>eudicotyledons</taxon>
        <taxon>Gunneridae</taxon>
        <taxon>Pentapetalae</taxon>
        <taxon>rosids</taxon>
        <taxon>fabids</taxon>
        <taxon>Cucurbitales</taxon>
        <taxon>Cucurbitaceae</taxon>
        <taxon>Benincaseae</taxon>
        <taxon>Citrullus</taxon>
    </lineage>
</organism>
<feature type="transmembrane region" description="Helical" evidence="1">
    <location>
        <begin position="77"/>
        <end position="99"/>
    </location>
</feature>
<gene>
    <name evidence="2" type="ORF">CITCOLO1_LOCUS14163</name>
</gene>